<feature type="binding site" evidence="5">
    <location>
        <position position="100"/>
    </location>
    <ligand>
        <name>Zn(2+)</name>
        <dbReference type="ChEBI" id="CHEBI:29105"/>
    </ligand>
</feature>
<evidence type="ECO:0000313" key="9">
    <source>
        <dbReference type="EMBL" id="SFI29368.1"/>
    </source>
</evidence>
<keyword evidence="1 5" id="KW-0479">Metal-binding</keyword>
<evidence type="ECO:0000256" key="3">
    <source>
        <dbReference type="ARBA" id="ARBA00029741"/>
    </source>
</evidence>
<proteinExistence type="predicted"/>
<evidence type="ECO:0000256" key="6">
    <source>
        <dbReference type="PIRSR" id="PIRSR036894-2"/>
    </source>
</evidence>
<feature type="active site" evidence="6">
    <location>
        <position position="195"/>
    </location>
</feature>
<gene>
    <name evidence="9" type="ORF">SAMN04487861_12643</name>
</gene>
<feature type="binding site" evidence="5">
    <location>
        <position position="117"/>
    </location>
    <ligand>
        <name>Zn(2+)</name>
        <dbReference type="ChEBI" id="CHEBI:29105"/>
    </ligand>
</feature>
<dbReference type="InterPro" id="IPR011051">
    <property type="entry name" value="RmlC_Cupin_sf"/>
</dbReference>
<dbReference type="Pfam" id="PF21621">
    <property type="entry name" value="MPI_cupin_dom"/>
    <property type="match status" value="1"/>
</dbReference>
<dbReference type="InterPro" id="IPR014628">
    <property type="entry name" value="Man6P_isomerase_Firm_short"/>
</dbReference>
<dbReference type="Proteomes" id="UP000183639">
    <property type="component" value="Unassembled WGS sequence"/>
</dbReference>
<feature type="domain" description="Mannose-6-phosphate isomerase cupin" evidence="8">
    <location>
        <begin position="247"/>
        <end position="319"/>
    </location>
</feature>
<dbReference type="Pfam" id="PF20511">
    <property type="entry name" value="PMI_typeI_cat"/>
    <property type="match status" value="1"/>
</dbReference>
<dbReference type="PANTHER" id="PTHR42742:SF3">
    <property type="entry name" value="FRUCTOKINASE"/>
    <property type="match status" value="1"/>
</dbReference>
<dbReference type="OrthoDB" id="9808275at2"/>
<dbReference type="PANTHER" id="PTHR42742">
    <property type="entry name" value="TRANSCRIPTIONAL REPRESSOR MPRA"/>
    <property type="match status" value="1"/>
</dbReference>
<evidence type="ECO:0000259" key="8">
    <source>
        <dbReference type="Pfam" id="PF21621"/>
    </source>
</evidence>
<reference evidence="9 10" key="1">
    <citation type="submission" date="2016-10" db="EMBL/GenBank/DDBJ databases">
        <authorList>
            <person name="de Groot N.N."/>
        </authorList>
    </citation>
    <scope>NUCLEOTIDE SEQUENCE [LARGE SCALE GENOMIC DNA]</scope>
    <source>
        <strain evidence="9 10">Z108</strain>
    </source>
</reference>
<dbReference type="InterPro" id="IPR046457">
    <property type="entry name" value="PMI_typeI_cat"/>
</dbReference>
<dbReference type="InterPro" id="IPR014710">
    <property type="entry name" value="RmlC-like_jellyroll"/>
</dbReference>
<dbReference type="SUPFAM" id="SSF51182">
    <property type="entry name" value="RmlC-like cupins"/>
    <property type="match status" value="1"/>
</dbReference>
<dbReference type="GO" id="GO:0004476">
    <property type="term" value="F:mannose-6-phosphate isomerase activity"/>
    <property type="evidence" value="ECO:0007669"/>
    <property type="project" value="InterPro"/>
</dbReference>
<accession>A0A1I3H0I4</accession>
<dbReference type="AlphaFoldDB" id="A0A1I3H0I4"/>
<evidence type="ECO:0000313" key="10">
    <source>
        <dbReference type="Proteomes" id="UP000183639"/>
    </source>
</evidence>
<sequence>MLEPMLLKAPLKDYLWGGNRLKNEYGKESDLDIVAESWELSCHEAGLSVIDSGAHKGETLAAFLAGAGKAVLGSKAQDRDYFPLLIKFIDAKGDLSVQVHPDDEYALREEGEQGKTEMWYVVDAEPDASLIYGFQQKISKEEFEQRIADNTLLEVCNKVPVHKGDVFFIKAGTLHAIGSGILIYEVQQSSNLTYRVYDYGRVGKDGKPRQLHIDKALAVTKLEVPQAVSGNTVDIDLFPDMDIRLLAECKYFKVYHGSLQGDSTMCAGEDSFHCLTVLDGTLSLTVNDASLKVAKGRTVFVPAGLGRYQLQGQAEFILSKL</sequence>
<evidence type="ECO:0000256" key="4">
    <source>
        <dbReference type="ARBA" id="ARBA00030762"/>
    </source>
</evidence>
<evidence type="ECO:0000256" key="2">
    <source>
        <dbReference type="ARBA" id="ARBA00022833"/>
    </source>
</evidence>
<dbReference type="CDD" id="cd07010">
    <property type="entry name" value="cupin_PMI_type_I_N_bac"/>
    <property type="match status" value="1"/>
</dbReference>
<dbReference type="EMBL" id="FOQK01000026">
    <property type="protein sequence ID" value="SFI29368.1"/>
    <property type="molecule type" value="Genomic_DNA"/>
</dbReference>
<dbReference type="InterPro" id="IPR049071">
    <property type="entry name" value="MPI_cupin_dom"/>
</dbReference>
<keyword evidence="2 5" id="KW-0862">Zinc</keyword>
<evidence type="ECO:0000256" key="5">
    <source>
        <dbReference type="PIRSR" id="PIRSR036894-1"/>
    </source>
</evidence>
<organism evidence="9 10">
    <name type="scientific">Selenomonas ruminantium</name>
    <dbReference type="NCBI Taxonomy" id="971"/>
    <lineage>
        <taxon>Bacteria</taxon>
        <taxon>Bacillati</taxon>
        <taxon>Bacillota</taxon>
        <taxon>Negativicutes</taxon>
        <taxon>Selenomonadales</taxon>
        <taxon>Selenomonadaceae</taxon>
        <taxon>Selenomonas</taxon>
    </lineage>
</organism>
<protein>
    <recommendedName>
        <fullName evidence="3">Phosphohexomutase</fullName>
    </recommendedName>
    <alternativeName>
        <fullName evidence="4">Phosphomannose isomerase</fullName>
    </alternativeName>
</protein>
<dbReference type="RefSeq" id="WP_075445350.1">
    <property type="nucleotide sequence ID" value="NZ_FOQK01000026.1"/>
</dbReference>
<dbReference type="GO" id="GO:0008270">
    <property type="term" value="F:zinc ion binding"/>
    <property type="evidence" value="ECO:0007669"/>
    <property type="project" value="InterPro"/>
</dbReference>
<feature type="domain" description="Phosphomannose isomerase type I catalytic" evidence="7">
    <location>
        <begin position="7"/>
        <end position="106"/>
    </location>
</feature>
<evidence type="ECO:0000259" key="7">
    <source>
        <dbReference type="Pfam" id="PF20511"/>
    </source>
</evidence>
<feature type="binding site" evidence="5">
    <location>
        <position position="175"/>
    </location>
    <ligand>
        <name>Zn(2+)</name>
        <dbReference type="ChEBI" id="CHEBI:29105"/>
    </ligand>
</feature>
<keyword evidence="9" id="KW-0413">Isomerase</keyword>
<dbReference type="GO" id="GO:0005975">
    <property type="term" value="P:carbohydrate metabolic process"/>
    <property type="evidence" value="ECO:0007669"/>
    <property type="project" value="InterPro"/>
</dbReference>
<comment type="cofactor">
    <cofactor evidence="5">
        <name>Zn(2+)</name>
        <dbReference type="ChEBI" id="CHEBI:29105"/>
    </cofactor>
    <text evidence="5">Binds 1 zinc ion per subunit.</text>
</comment>
<evidence type="ECO:0000256" key="1">
    <source>
        <dbReference type="ARBA" id="ARBA00022723"/>
    </source>
</evidence>
<dbReference type="InterPro" id="IPR051804">
    <property type="entry name" value="Carb_Metab_Reg_Kinase/Isom"/>
</dbReference>
<dbReference type="Gene3D" id="2.60.120.10">
    <property type="entry name" value="Jelly Rolls"/>
    <property type="match status" value="2"/>
</dbReference>
<dbReference type="PIRSF" id="PIRSF036894">
    <property type="entry name" value="PMI_Firm_short"/>
    <property type="match status" value="1"/>
</dbReference>
<name>A0A1I3H0I4_SELRU</name>